<dbReference type="AlphaFoldDB" id="A0A927IJ89"/>
<organism evidence="2 3">
    <name type="scientific">Pelagicoccus enzymogenes</name>
    <dbReference type="NCBI Taxonomy" id="2773457"/>
    <lineage>
        <taxon>Bacteria</taxon>
        <taxon>Pseudomonadati</taxon>
        <taxon>Verrucomicrobiota</taxon>
        <taxon>Opitutia</taxon>
        <taxon>Puniceicoccales</taxon>
        <taxon>Pelagicoccaceae</taxon>
        <taxon>Pelagicoccus</taxon>
    </lineage>
</organism>
<dbReference type="RefSeq" id="WP_191618638.1">
    <property type="nucleotide sequence ID" value="NZ_JACYFG010000046.1"/>
</dbReference>
<accession>A0A927IJ89</accession>
<reference evidence="2" key="1">
    <citation type="submission" date="2020-09" db="EMBL/GenBank/DDBJ databases">
        <title>Pelagicoccus enzymogenes sp. nov. with an EPS production, isolated from marine sediment.</title>
        <authorList>
            <person name="Feng X."/>
        </authorList>
    </citation>
    <scope>NUCLEOTIDE SEQUENCE</scope>
    <source>
        <strain evidence="2">NFK12</strain>
    </source>
</reference>
<evidence type="ECO:0000256" key="1">
    <source>
        <dbReference type="SAM" id="Phobius"/>
    </source>
</evidence>
<comment type="caution">
    <text evidence="2">The sequence shown here is derived from an EMBL/GenBank/DDBJ whole genome shotgun (WGS) entry which is preliminary data.</text>
</comment>
<keyword evidence="1" id="KW-1133">Transmembrane helix</keyword>
<evidence type="ECO:0000313" key="3">
    <source>
        <dbReference type="Proteomes" id="UP000622317"/>
    </source>
</evidence>
<proteinExistence type="predicted"/>
<keyword evidence="1" id="KW-0812">Transmembrane</keyword>
<name>A0A927IJ89_9BACT</name>
<keyword evidence="1" id="KW-0472">Membrane</keyword>
<keyword evidence="3" id="KW-1185">Reference proteome</keyword>
<sequence length="69" mass="8301">MKTDFPVEHVVKGMPVTMEAFIALLIFALPIAFLGFGIYWLIRRKKRREEKEFDEYMKQRKQTPALRRN</sequence>
<protein>
    <submittedName>
        <fullName evidence="2">Uncharacterized protein</fullName>
    </submittedName>
</protein>
<dbReference type="Proteomes" id="UP000622317">
    <property type="component" value="Unassembled WGS sequence"/>
</dbReference>
<evidence type="ECO:0000313" key="2">
    <source>
        <dbReference type="EMBL" id="MBD5781543.1"/>
    </source>
</evidence>
<gene>
    <name evidence="2" type="ORF">IEN85_18725</name>
</gene>
<feature type="transmembrane region" description="Helical" evidence="1">
    <location>
        <begin position="20"/>
        <end position="42"/>
    </location>
</feature>
<dbReference type="EMBL" id="JACYFG010000046">
    <property type="protein sequence ID" value="MBD5781543.1"/>
    <property type="molecule type" value="Genomic_DNA"/>
</dbReference>